<name>A0ABD2NRX2_9CUCU</name>
<gene>
    <name evidence="1" type="ORF">HHI36_004557</name>
</gene>
<organism evidence="1 2">
    <name type="scientific">Cryptolaemus montrouzieri</name>
    <dbReference type="NCBI Taxonomy" id="559131"/>
    <lineage>
        <taxon>Eukaryota</taxon>
        <taxon>Metazoa</taxon>
        <taxon>Ecdysozoa</taxon>
        <taxon>Arthropoda</taxon>
        <taxon>Hexapoda</taxon>
        <taxon>Insecta</taxon>
        <taxon>Pterygota</taxon>
        <taxon>Neoptera</taxon>
        <taxon>Endopterygota</taxon>
        <taxon>Coleoptera</taxon>
        <taxon>Polyphaga</taxon>
        <taxon>Cucujiformia</taxon>
        <taxon>Coccinelloidea</taxon>
        <taxon>Coccinellidae</taxon>
        <taxon>Scymninae</taxon>
        <taxon>Scymnini</taxon>
        <taxon>Cryptolaemus</taxon>
    </lineage>
</organism>
<accession>A0ABD2NRX2</accession>
<dbReference type="Proteomes" id="UP001516400">
    <property type="component" value="Unassembled WGS sequence"/>
</dbReference>
<protein>
    <submittedName>
        <fullName evidence="1">Uncharacterized protein</fullName>
    </submittedName>
</protein>
<comment type="caution">
    <text evidence="1">The sequence shown here is derived from an EMBL/GenBank/DDBJ whole genome shotgun (WGS) entry which is preliminary data.</text>
</comment>
<proteinExistence type="predicted"/>
<evidence type="ECO:0000313" key="1">
    <source>
        <dbReference type="EMBL" id="KAL3281344.1"/>
    </source>
</evidence>
<feature type="non-terminal residue" evidence="1">
    <location>
        <position position="1"/>
    </location>
</feature>
<keyword evidence="2" id="KW-1185">Reference proteome</keyword>
<dbReference type="EMBL" id="JABFTP020000144">
    <property type="protein sequence ID" value="KAL3281344.1"/>
    <property type="molecule type" value="Genomic_DNA"/>
</dbReference>
<evidence type="ECO:0000313" key="2">
    <source>
        <dbReference type="Proteomes" id="UP001516400"/>
    </source>
</evidence>
<reference evidence="1 2" key="1">
    <citation type="journal article" date="2021" name="BMC Biol.">
        <title>Horizontally acquired antibacterial genes associated with adaptive radiation of ladybird beetles.</title>
        <authorList>
            <person name="Li H.S."/>
            <person name="Tang X.F."/>
            <person name="Huang Y.H."/>
            <person name="Xu Z.Y."/>
            <person name="Chen M.L."/>
            <person name="Du X.Y."/>
            <person name="Qiu B.Y."/>
            <person name="Chen P.T."/>
            <person name="Zhang W."/>
            <person name="Slipinski A."/>
            <person name="Escalona H.E."/>
            <person name="Waterhouse R.M."/>
            <person name="Zwick A."/>
            <person name="Pang H."/>
        </authorList>
    </citation>
    <scope>NUCLEOTIDE SEQUENCE [LARGE SCALE GENOMIC DNA]</scope>
    <source>
        <strain evidence="1">SYSU2018</strain>
    </source>
</reference>
<dbReference type="AlphaFoldDB" id="A0ABD2NRX2"/>
<sequence>QSLLKSTNRDKKRGVFSKMTDKLEAIDSADVCLVAENLADIKEKIEDVQQREKK</sequence>